<dbReference type="Pfam" id="PF00672">
    <property type="entry name" value="HAMP"/>
    <property type="match status" value="1"/>
</dbReference>
<dbReference type="InterPro" id="IPR003594">
    <property type="entry name" value="HATPase_dom"/>
</dbReference>
<dbReference type="Proteomes" id="UP000029278">
    <property type="component" value="Unassembled WGS sequence"/>
</dbReference>
<keyword evidence="7" id="KW-0175">Coiled coil</keyword>
<dbReference type="OrthoDB" id="9809348at2"/>
<dbReference type="Gene3D" id="3.30.565.10">
    <property type="entry name" value="Histidine kinase-like ATPase, C-terminal domain"/>
    <property type="match status" value="1"/>
</dbReference>
<evidence type="ECO:0000256" key="5">
    <source>
        <dbReference type="ARBA" id="ARBA00022777"/>
    </source>
</evidence>
<dbReference type="PANTHER" id="PTHR34220:SF7">
    <property type="entry name" value="SENSOR HISTIDINE KINASE YPDA"/>
    <property type="match status" value="1"/>
</dbReference>
<dbReference type="Gene3D" id="6.10.340.10">
    <property type="match status" value="1"/>
</dbReference>
<evidence type="ECO:0000256" key="4">
    <source>
        <dbReference type="ARBA" id="ARBA00022679"/>
    </source>
</evidence>
<keyword evidence="3" id="KW-0597">Phosphoprotein</keyword>
<dbReference type="SMART" id="SM00304">
    <property type="entry name" value="HAMP"/>
    <property type="match status" value="1"/>
</dbReference>
<evidence type="ECO:0000256" key="1">
    <source>
        <dbReference type="ARBA" id="ARBA00004651"/>
    </source>
</evidence>
<feature type="transmembrane region" description="Helical" evidence="8">
    <location>
        <begin position="292"/>
        <end position="314"/>
    </location>
</feature>
<keyword evidence="4" id="KW-0808">Transferase</keyword>
<keyword evidence="5" id="KW-0418">Kinase</keyword>
<keyword evidence="8" id="KW-1133">Transmembrane helix</keyword>
<comment type="caution">
    <text evidence="10">The sequence shown here is derived from an EMBL/GenBank/DDBJ whole genome shotgun (WGS) entry which is preliminary data.</text>
</comment>
<dbReference type="PROSITE" id="PS50885">
    <property type="entry name" value="HAMP"/>
    <property type="match status" value="1"/>
</dbReference>
<keyword evidence="6 8" id="KW-0472">Membrane</keyword>
<dbReference type="GO" id="GO:0000155">
    <property type="term" value="F:phosphorelay sensor kinase activity"/>
    <property type="evidence" value="ECO:0007669"/>
    <property type="project" value="InterPro"/>
</dbReference>
<reference evidence="10 11" key="1">
    <citation type="submission" date="2014-04" db="EMBL/GenBank/DDBJ databases">
        <authorList>
            <person name="Bishop-Lilly K.A."/>
            <person name="Broomall S.M."/>
            <person name="Chain P.S."/>
            <person name="Chertkov O."/>
            <person name="Coyne S.R."/>
            <person name="Daligault H.E."/>
            <person name="Davenport K.W."/>
            <person name="Erkkila T."/>
            <person name="Frey K.G."/>
            <person name="Gibbons H.S."/>
            <person name="Gu W."/>
            <person name="Jaissle J."/>
            <person name="Johnson S.L."/>
            <person name="Koroleva G.I."/>
            <person name="Ladner J.T."/>
            <person name="Lo C.-C."/>
            <person name="Minogue T.D."/>
            <person name="Munk C."/>
            <person name="Palacios G.F."/>
            <person name="Redden C.L."/>
            <person name="Rosenzweig C.N."/>
            <person name="Scholz M.B."/>
            <person name="Teshima H."/>
            <person name="Xu Y."/>
        </authorList>
    </citation>
    <scope>NUCLEOTIDE SEQUENCE [LARGE SCALE GENOMIC DNA]</scope>
    <source>
        <strain evidence="10 11">8244</strain>
    </source>
</reference>
<comment type="subcellular location">
    <subcellularLocation>
        <location evidence="1">Cell membrane</location>
        <topology evidence="1">Multi-pass membrane protein</topology>
    </subcellularLocation>
</comment>
<dbReference type="InterPro" id="IPR003660">
    <property type="entry name" value="HAMP_dom"/>
</dbReference>
<keyword evidence="8" id="KW-0812">Transmembrane</keyword>
<organism evidence="10 11">
    <name type="scientific">Paenibacillus macerans</name>
    <name type="common">Bacillus macerans</name>
    <dbReference type="NCBI Taxonomy" id="44252"/>
    <lineage>
        <taxon>Bacteria</taxon>
        <taxon>Bacillati</taxon>
        <taxon>Bacillota</taxon>
        <taxon>Bacilli</taxon>
        <taxon>Bacillales</taxon>
        <taxon>Paenibacillaceae</taxon>
        <taxon>Paenibacillus</taxon>
    </lineage>
</organism>
<gene>
    <name evidence="10" type="ORF">DJ90_1620</name>
</gene>
<dbReference type="RefSeq" id="WP_036623398.1">
    <property type="nucleotide sequence ID" value="NZ_JAKOBR010000018.1"/>
</dbReference>
<feature type="domain" description="HAMP" evidence="9">
    <location>
        <begin position="316"/>
        <end position="368"/>
    </location>
</feature>
<dbReference type="SUPFAM" id="SSF158472">
    <property type="entry name" value="HAMP domain-like"/>
    <property type="match status" value="1"/>
</dbReference>
<dbReference type="CDD" id="cd06225">
    <property type="entry name" value="HAMP"/>
    <property type="match status" value="1"/>
</dbReference>
<feature type="transmembrane region" description="Helical" evidence="8">
    <location>
        <begin position="14"/>
        <end position="37"/>
    </location>
</feature>
<dbReference type="InterPro" id="IPR036890">
    <property type="entry name" value="HATPase_C_sf"/>
</dbReference>
<accession>A0A090ZWB0</accession>
<dbReference type="InterPro" id="IPR010559">
    <property type="entry name" value="Sig_transdc_His_kin_internal"/>
</dbReference>
<dbReference type="STRING" id="44252.DJ90_1620"/>
<dbReference type="PATRIC" id="fig|44252.3.peg.3232"/>
<dbReference type="SUPFAM" id="SSF55874">
    <property type="entry name" value="ATPase domain of HSP90 chaperone/DNA topoisomerase II/histidine kinase"/>
    <property type="match status" value="1"/>
</dbReference>
<sequence>MKSWIYRTSLQKRIWISFAVLTVLCIAVTGLCSYLIAARAMERNSVELNRSVLNQSVNVLDQKLKQIVVASSTMTLSETYKQTIRDIQADNRSRYFANFSLLQGPFSQAELTENSIDSILITTPGGDFYSSGKIRKSGVPFTSTAIYQRIKEHPDTRWIESHEDELFAGKHRVVTLVLQPLTESNVPDVFLIVNVDEKMLGQVVREGLNPGAAHFLLINTAGASVLGDQGRPEWTRSPQFIDQLRENKAGNFEYKSSEGTMLVSYASSAFATDWILVSYLSKTDLLGPVLQIKWLVPAIMACCILMALLLARYLSRLLLSPLLKLQRTMKRVEQEDLRARFVSPFQDEIGEAGRKFNQMLDRIGQLITEVKETEKEKRKAEIKALQAQIDPHFLYNTLNTIFWKCEMNEYEDVKEMVLSLSALFKLGLNQGQEITTLGRELEHVRQYLNLQQQCYEGLFQYAIHAPPELLNLPVLKIIIQPLVENSILHGLQDKRDSGMIRIAAEARGGSLIITVTDNGVGFDAEQMNEKLQLPAGGKGYALFNICNRLNLYYGKEAGLRFASRPEETVAVITIPMESGLSHESKRTDENLHY</sequence>
<dbReference type="AlphaFoldDB" id="A0A090ZWB0"/>
<dbReference type="PANTHER" id="PTHR34220">
    <property type="entry name" value="SENSOR HISTIDINE KINASE YPDA"/>
    <property type="match status" value="1"/>
</dbReference>
<dbReference type="EMBL" id="JMQA01000029">
    <property type="protein sequence ID" value="KFN08436.1"/>
    <property type="molecule type" value="Genomic_DNA"/>
</dbReference>
<dbReference type="GO" id="GO:0005886">
    <property type="term" value="C:plasma membrane"/>
    <property type="evidence" value="ECO:0007669"/>
    <property type="project" value="UniProtKB-SubCell"/>
</dbReference>
<proteinExistence type="predicted"/>
<keyword evidence="2" id="KW-1003">Cell membrane</keyword>
<keyword evidence="11" id="KW-1185">Reference proteome</keyword>
<dbReference type="Pfam" id="PF02518">
    <property type="entry name" value="HATPase_c"/>
    <property type="match status" value="1"/>
</dbReference>
<dbReference type="Pfam" id="PF06580">
    <property type="entry name" value="His_kinase"/>
    <property type="match status" value="1"/>
</dbReference>
<evidence type="ECO:0000313" key="11">
    <source>
        <dbReference type="Proteomes" id="UP000029278"/>
    </source>
</evidence>
<evidence type="ECO:0000256" key="3">
    <source>
        <dbReference type="ARBA" id="ARBA00022553"/>
    </source>
</evidence>
<evidence type="ECO:0000313" key="10">
    <source>
        <dbReference type="EMBL" id="KFN08436.1"/>
    </source>
</evidence>
<dbReference type="SMART" id="SM00387">
    <property type="entry name" value="HATPase_c"/>
    <property type="match status" value="1"/>
</dbReference>
<protein>
    <submittedName>
        <fullName evidence="10">HAMP domain protein</fullName>
    </submittedName>
</protein>
<evidence type="ECO:0000256" key="6">
    <source>
        <dbReference type="ARBA" id="ARBA00023136"/>
    </source>
</evidence>
<dbReference type="HOGENOM" id="CLU_020473_6_1_9"/>
<feature type="coiled-coil region" evidence="7">
    <location>
        <begin position="356"/>
        <end position="390"/>
    </location>
</feature>
<evidence type="ECO:0000256" key="2">
    <source>
        <dbReference type="ARBA" id="ARBA00022475"/>
    </source>
</evidence>
<dbReference type="InterPro" id="IPR050640">
    <property type="entry name" value="Bact_2-comp_sensor_kinase"/>
</dbReference>
<evidence type="ECO:0000256" key="7">
    <source>
        <dbReference type="SAM" id="Coils"/>
    </source>
</evidence>
<evidence type="ECO:0000259" key="9">
    <source>
        <dbReference type="PROSITE" id="PS50885"/>
    </source>
</evidence>
<name>A0A090ZWB0_PAEMA</name>
<evidence type="ECO:0000256" key="8">
    <source>
        <dbReference type="SAM" id="Phobius"/>
    </source>
</evidence>
<dbReference type="GeneID" id="77007524"/>